<dbReference type="SMART" id="SM00331">
    <property type="entry name" value="PP2C_SIG"/>
    <property type="match status" value="1"/>
</dbReference>
<proteinExistence type="predicted"/>
<gene>
    <name evidence="2" type="ORF">J2S70_000188</name>
</gene>
<name>A0ABT9NDZ4_9ACTO</name>
<dbReference type="Gene3D" id="3.60.40.10">
    <property type="entry name" value="PPM-type phosphatase domain"/>
    <property type="match status" value="1"/>
</dbReference>
<dbReference type="EMBL" id="JAUSQX010000001">
    <property type="protein sequence ID" value="MDP9805606.1"/>
    <property type="molecule type" value="Genomic_DNA"/>
</dbReference>
<accession>A0ABT9NDZ4</accession>
<reference evidence="2 3" key="1">
    <citation type="submission" date="2023-07" db="EMBL/GenBank/DDBJ databases">
        <title>Sequencing the genomes of 1000 actinobacteria strains.</title>
        <authorList>
            <person name="Klenk H.-P."/>
        </authorList>
    </citation>
    <scope>NUCLEOTIDE SEQUENCE [LARGE SCALE GENOMIC DNA]</scope>
    <source>
        <strain evidence="2 3">DSM 17163</strain>
    </source>
</reference>
<dbReference type="SUPFAM" id="SSF81606">
    <property type="entry name" value="PP2C-like"/>
    <property type="match status" value="1"/>
</dbReference>
<feature type="domain" description="PPM-type phosphatase" evidence="1">
    <location>
        <begin position="8"/>
        <end position="251"/>
    </location>
</feature>
<evidence type="ECO:0000313" key="3">
    <source>
        <dbReference type="Proteomes" id="UP001243212"/>
    </source>
</evidence>
<dbReference type="PROSITE" id="PS51746">
    <property type="entry name" value="PPM_2"/>
    <property type="match status" value="1"/>
</dbReference>
<dbReference type="SMART" id="SM00332">
    <property type="entry name" value="PP2Cc"/>
    <property type="match status" value="1"/>
</dbReference>
<protein>
    <submittedName>
        <fullName evidence="2">Protein phosphatase</fullName>
        <ecNumber evidence="2">3.1.3.16</ecNumber>
    </submittedName>
</protein>
<dbReference type="Pfam" id="PF13672">
    <property type="entry name" value="PP2C_2"/>
    <property type="match status" value="1"/>
</dbReference>
<organism evidence="2 3">
    <name type="scientific">Trueperella bonasi</name>
    <dbReference type="NCBI Taxonomy" id="312286"/>
    <lineage>
        <taxon>Bacteria</taxon>
        <taxon>Bacillati</taxon>
        <taxon>Actinomycetota</taxon>
        <taxon>Actinomycetes</taxon>
        <taxon>Actinomycetales</taxon>
        <taxon>Actinomycetaceae</taxon>
        <taxon>Trueperella</taxon>
    </lineage>
</organism>
<keyword evidence="3" id="KW-1185">Reference proteome</keyword>
<dbReference type="GO" id="GO:0004722">
    <property type="term" value="F:protein serine/threonine phosphatase activity"/>
    <property type="evidence" value="ECO:0007669"/>
    <property type="project" value="UniProtKB-EC"/>
</dbReference>
<keyword evidence="2" id="KW-0378">Hydrolase</keyword>
<comment type="caution">
    <text evidence="2">The sequence shown here is derived from an EMBL/GenBank/DDBJ whole genome shotgun (WGS) entry which is preliminary data.</text>
</comment>
<dbReference type="Proteomes" id="UP001243212">
    <property type="component" value="Unassembled WGS sequence"/>
</dbReference>
<evidence type="ECO:0000313" key="2">
    <source>
        <dbReference type="EMBL" id="MDP9805606.1"/>
    </source>
</evidence>
<dbReference type="EC" id="3.1.3.16" evidence="2"/>
<dbReference type="InterPro" id="IPR036457">
    <property type="entry name" value="PPM-type-like_dom_sf"/>
</dbReference>
<dbReference type="CDD" id="cd00143">
    <property type="entry name" value="PP2Cc"/>
    <property type="match status" value="1"/>
</dbReference>
<dbReference type="PANTHER" id="PTHR47992">
    <property type="entry name" value="PROTEIN PHOSPHATASE"/>
    <property type="match status" value="1"/>
</dbReference>
<dbReference type="InterPro" id="IPR015655">
    <property type="entry name" value="PP2C"/>
</dbReference>
<evidence type="ECO:0000259" key="1">
    <source>
        <dbReference type="PROSITE" id="PS51746"/>
    </source>
</evidence>
<dbReference type="RefSeq" id="WP_307681879.1">
    <property type="nucleotide sequence ID" value="NZ_JAUSQX010000001.1"/>
</dbReference>
<dbReference type="InterPro" id="IPR001932">
    <property type="entry name" value="PPM-type_phosphatase-like_dom"/>
</dbReference>
<sequence>MVDKLAIQTVTVTDAGLVRERNEDRLHVSDQLFVIADGMGGHSLGDAAAEFVVEALASTADELETADFETRKSTITEALTEAARAIERHVDSVYNSEGSKQILDFGHAAGSTVVGLHLGENPLVFHVGDSRLYRYRNEILTRLTRDHSLVQEMVDMCEILERDAHHHPHRNIITRAIGTYGPPDVEFSEVELRAGDLVMLCSDGLSDELLDERMEGIFRTTHGVEQIAKELLSAALDEGGKDNISIVLIEIEN</sequence>